<feature type="domain" description="Flagellar hook-associated protein FlgK helical" evidence="9">
    <location>
        <begin position="95"/>
        <end position="330"/>
    </location>
</feature>
<dbReference type="STRING" id="1000565.METUNv1_02651"/>
<dbReference type="InterPro" id="IPR053927">
    <property type="entry name" value="FlgK_helical"/>
</dbReference>
<protein>
    <recommendedName>
        <fullName evidence="4">Flagellar hook-associated protein 1</fullName>
    </recommendedName>
</protein>
<reference evidence="10 11" key="1">
    <citation type="journal article" date="2011" name="J. Bacteriol.">
        <title>Genome sequence of Methyloversatilis universalis FAM5T, a methylotrophic representative of the order Rhodocyclales.</title>
        <authorList>
            <person name="Kittichotirat W."/>
            <person name="Good N.M."/>
            <person name="Hall R."/>
            <person name="Bringel F."/>
            <person name="Lajus A."/>
            <person name="Medigue C."/>
            <person name="Smalley N.E."/>
            <person name="Beck D."/>
            <person name="Bumgarner R."/>
            <person name="Vuilleumier S."/>
            <person name="Kalyuzhnaya M.G."/>
        </authorList>
    </citation>
    <scope>NUCLEOTIDE SEQUENCE [LARGE SCALE GENOMIC DNA]</scope>
    <source>
        <strain evidence="11">ATCC BAA-1314 / JCM 13912 / FAM5</strain>
    </source>
</reference>
<proteinExistence type="inferred from homology"/>
<dbReference type="Proteomes" id="UP000005019">
    <property type="component" value="Unassembled WGS sequence"/>
</dbReference>
<evidence type="ECO:0000256" key="2">
    <source>
        <dbReference type="ARBA" id="ARBA00004613"/>
    </source>
</evidence>
<evidence type="ECO:0000256" key="6">
    <source>
        <dbReference type="ARBA" id="ARBA00023143"/>
    </source>
</evidence>
<comment type="caution">
    <text evidence="10">The sequence shown here is derived from an EMBL/GenBank/DDBJ whole genome shotgun (WGS) entry which is preliminary data.</text>
</comment>
<keyword evidence="11" id="KW-1185">Reference proteome</keyword>
<name>F5RED1_METUF</name>
<evidence type="ECO:0000313" key="11">
    <source>
        <dbReference type="Proteomes" id="UP000005019"/>
    </source>
</evidence>
<evidence type="ECO:0000259" key="7">
    <source>
        <dbReference type="Pfam" id="PF06429"/>
    </source>
</evidence>
<sequence length="647" mass="67228">MGTQLYNIGITGLNAAQAALVTTGHNISNAATAGYTRQQVIIGTNDPQLTGGGYLGQGARVETVRRIYSQFLSAQVMEARTQSAEYTAYSEQIGALDNLLADQQAGMSPAMADFFNALQGVTASPSSLAARQSVVSAAQAMTARFNSLDLRMDQVRDQLNGEISGAVGEINQLVGQIARYNDQIAVAQSITGPNRLANDMLDARERLISELNDIVRVTQLQQTDGSINLFIGNGQPVVVGGSAFTLTASPSVEDASRTEVTYTAPGGTVLRLQEESLSGGKLGGLLSFRRNTLDEAQNALGRVALGIAEQFNAQHLLGQDLNGALGTQFFNSMNGSALPASTNSTVAAAQVNVTINDSSTLTTSDYRLRFDGSNYTLTRLSDNTSWTAATLGGLPPAGSPQGFTLDSGATTMAAGDSFLIQPTRNAASDIRTVLSDPRMLAVAMPVSTSAALANTGTGRISAGTVTSTTGLPLGGPITLTFDAATNTFNVVGGPGGTLAYDPTTESAGKSFTFAGQGGFTFELSGTPRNGDTFTIQANASGQGDNRNLLALAALQGGKTLASGTTGFQGAYAQMVADIGSQAREVKVNQSAQTVLLNRVTESQQSLSGVNLDEEAANLLRYQQAYQAAGKMIELASRLFDTVLQLGG</sequence>
<dbReference type="GO" id="GO:0044780">
    <property type="term" value="P:bacterial-type flagellum assembly"/>
    <property type="evidence" value="ECO:0007669"/>
    <property type="project" value="InterPro"/>
</dbReference>
<evidence type="ECO:0000259" key="9">
    <source>
        <dbReference type="Pfam" id="PF22638"/>
    </source>
</evidence>
<keyword evidence="10" id="KW-0282">Flagellum</keyword>
<comment type="subcellular location">
    <subcellularLocation>
        <location evidence="1">Bacterial flagellum</location>
    </subcellularLocation>
    <subcellularLocation>
        <location evidence="2">Secreted</location>
    </subcellularLocation>
</comment>
<dbReference type="eggNOG" id="COG1256">
    <property type="taxonomic scope" value="Bacteria"/>
</dbReference>
<dbReference type="EMBL" id="AFHG01000052">
    <property type="protein sequence ID" value="EGK71262.1"/>
    <property type="molecule type" value="Genomic_DNA"/>
</dbReference>
<dbReference type="NCBIfam" id="TIGR02492">
    <property type="entry name" value="flgK_ends"/>
    <property type="match status" value="1"/>
</dbReference>
<accession>F5RED1</accession>
<keyword evidence="10" id="KW-0966">Cell projection</keyword>
<dbReference type="PANTHER" id="PTHR30033">
    <property type="entry name" value="FLAGELLAR HOOK-ASSOCIATED PROTEIN 1"/>
    <property type="match status" value="1"/>
</dbReference>
<dbReference type="InterPro" id="IPR049119">
    <property type="entry name" value="FlgK_D2-like"/>
</dbReference>
<dbReference type="AlphaFoldDB" id="F5RED1"/>
<dbReference type="GO" id="GO:0005576">
    <property type="term" value="C:extracellular region"/>
    <property type="evidence" value="ECO:0007669"/>
    <property type="project" value="UniProtKB-SubCell"/>
</dbReference>
<keyword evidence="6" id="KW-0975">Bacterial flagellum</keyword>
<gene>
    <name evidence="10" type="ORF">METUNv1_02651</name>
</gene>
<dbReference type="OrthoDB" id="9802553at2"/>
<dbReference type="InterPro" id="IPR010930">
    <property type="entry name" value="Flg_bb/hook_C_dom"/>
</dbReference>
<dbReference type="RefSeq" id="WP_008062444.1">
    <property type="nucleotide sequence ID" value="NZ_AFHG01000052.1"/>
</dbReference>
<dbReference type="GO" id="GO:0009424">
    <property type="term" value="C:bacterial-type flagellum hook"/>
    <property type="evidence" value="ECO:0007669"/>
    <property type="project" value="InterPro"/>
</dbReference>
<feature type="domain" description="Flagellar hook-associated protein 1 D2-like" evidence="8">
    <location>
        <begin position="342"/>
        <end position="422"/>
    </location>
</feature>
<evidence type="ECO:0000256" key="1">
    <source>
        <dbReference type="ARBA" id="ARBA00004365"/>
    </source>
</evidence>
<evidence type="ECO:0000256" key="3">
    <source>
        <dbReference type="ARBA" id="ARBA00009677"/>
    </source>
</evidence>
<evidence type="ECO:0000256" key="4">
    <source>
        <dbReference type="ARBA" id="ARBA00016244"/>
    </source>
</evidence>
<organism evidence="10 11">
    <name type="scientific">Methyloversatilis universalis (strain ATCC BAA-1314 / DSM 25237 / JCM 13912 / CCUG 52030 / FAM5)</name>
    <dbReference type="NCBI Taxonomy" id="1000565"/>
    <lineage>
        <taxon>Bacteria</taxon>
        <taxon>Pseudomonadati</taxon>
        <taxon>Pseudomonadota</taxon>
        <taxon>Betaproteobacteria</taxon>
        <taxon>Nitrosomonadales</taxon>
        <taxon>Sterolibacteriaceae</taxon>
        <taxon>Methyloversatilis</taxon>
    </lineage>
</organism>
<dbReference type="SUPFAM" id="SSF64518">
    <property type="entry name" value="Phase 1 flagellin"/>
    <property type="match status" value="1"/>
</dbReference>
<keyword evidence="5" id="KW-0964">Secreted</keyword>
<dbReference type="Pfam" id="PF22638">
    <property type="entry name" value="FlgK_D1"/>
    <property type="match status" value="1"/>
</dbReference>
<dbReference type="GO" id="GO:0005198">
    <property type="term" value="F:structural molecule activity"/>
    <property type="evidence" value="ECO:0007669"/>
    <property type="project" value="InterPro"/>
</dbReference>
<keyword evidence="10" id="KW-0969">Cilium</keyword>
<evidence type="ECO:0000259" key="8">
    <source>
        <dbReference type="Pfam" id="PF21158"/>
    </source>
</evidence>
<evidence type="ECO:0000313" key="10">
    <source>
        <dbReference type="EMBL" id="EGK71262.1"/>
    </source>
</evidence>
<dbReference type="Pfam" id="PF06429">
    <property type="entry name" value="Flg_bbr_C"/>
    <property type="match status" value="1"/>
</dbReference>
<dbReference type="InterPro" id="IPR002371">
    <property type="entry name" value="FlgK"/>
</dbReference>
<dbReference type="Pfam" id="PF21158">
    <property type="entry name" value="flgK_1st_1"/>
    <property type="match status" value="1"/>
</dbReference>
<evidence type="ECO:0000256" key="5">
    <source>
        <dbReference type="ARBA" id="ARBA00022525"/>
    </source>
</evidence>
<dbReference type="PRINTS" id="PR01005">
    <property type="entry name" value="FLGHOOKAP1"/>
</dbReference>
<feature type="domain" description="Flagellar basal-body/hook protein C-terminal" evidence="7">
    <location>
        <begin position="607"/>
        <end position="645"/>
    </location>
</feature>
<comment type="similarity">
    <text evidence="3">Belongs to the flagella basal body rod proteins family.</text>
</comment>
<dbReference type="PANTHER" id="PTHR30033:SF1">
    <property type="entry name" value="FLAGELLAR HOOK-ASSOCIATED PROTEIN 1"/>
    <property type="match status" value="1"/>
</dbReference>